<dbReference type="EMBL" id="HBJA01105916">
    <property type="protein sequence ID" value="CAE0825351.1"/>
    <property type="molecule type" value="Transcribed_RNA"/>
</dbReference>
<dbReference type="InterPro" id="IPR036770">
    <property type="entry name" value="Ankyrin_rpt-contain_sf"/>
</dbReference>
<dbReference type="SUPFAM" id="SSF48403">
    <property type="entry name" value="Ankyrin repeat"/>
    <property type="match status" value="1"/>
</dbReference>
<name>A0A7S4G4Z5_9EUGL</name>
<sequence>MEIPAVVRAIQDGDLEGLKAALRESPSARVQALQAHYAAGGVEGSILHVAVYYDHHHIVSYVFEEVGQLYGSMREAAEALEPSFFALQYLKYSLVLLLLSKGCDPNQQQREDGNTLLHLCCSRRTPPLQFVKQLLKTKGINPNIKNDEGLTPLHVLCMRSVAPEAADVVKLLKAKGVLLDALTPEGKTAQQLTKNAFVREVLGYSAAGRPREVPVPEPEEEQRIFDMTYEDLSKTSILTPRELRQKEDTRLVKSRKLTQDEQEDLCERMSKQNVKLRQQKLEASYRKYVSDPERSVLSDADIEDFAQRHFYDQVDYRSGKMEALKEKYVQPLVASAQLTDDEVQGSVQRLYAESLESSQAVHRKLAHKFTSEVQRKYKKVSQDQLLESVNRMHNESVQKRKERRQQLYDSYVPPGPFIASRKMTAMQVKQSADRLSVSAKG</sequence>
<dbReference type="Gene3D" id="1.25.40.20">
    <property type="entry name" value="Ankyrin repeat-containing domain"/>
    <property type="match status" value="1"/>
</dbReference>
<dbReference type="PANTHER" id="PTHR38828">
    <property type="match status" value="1"/>
</dbReference>
<dbReference type="InterPro" id="IPR002110">
    <property type="entry name" value="Ankyrin_rpt"/>
</dbReference>
<dbReference type="Pfam" id="PF12796">
    <property type="entry name" value="Ank_2"/>
    <property type="match status" value="1"/>
</dbReference>
<dbReference type="SMART" id="SM00248">
    <property type="entry name" value="ANK"/>
    <property type="match status" value="4"/>
</dbReference>
<dbReference type="InterPro" id="IPR039963">
    <property type="entry name" value="Unchar_22kDa"/>
</dbReference>
<organism evidence="1">
    <name type="scientific">Eutreptiella gymnastica</name>
    <dbReference type="NCBI Taxonomy" id="73025"/>
    <lineage>
        <taxon>Eukaryota</taxon>
        <taxon>Discoba</taxon>
        <taxon>Euglenozoa</taxon>
        <taxon>Euglenida</taxon>
        <taxon>Spirocuta</taxon>
        <taxon>Euglenophyceae</taxon>
        <taxon>Eutreptiales</taxon>
        <taxon>Eutreptiaceae</taxon>
        <taxon>Eutreptiella</taxon>
    </lineage>
</organism>
<evidence type="ECO:0000313" key="1">
    <source>
        <dbReference type="EMBL" id="CAE0825351.1"/>
    </source>
</evidence>
<accession>A0A7S4G4Z5</accession>
<protein>
    <submittedName>
        <fullName evidence="1">Uncharacterized protein</fullName>
    </submittedName>
</protein>
<dbReference type="PANTHER" id="PTHR38828:SF4">
    <property type="match status" value="1"/>
</dbReference>
<dbReference type="AlphaFoldDB" id="A0A7S4G4Z5"/>
<reference evidence="1" key="1">
    <citation type="submission" date="2021-01" db="EMBL/GenBank/DDBJ databases">
        <authorList>
            <person name="Corre E."/>
            <person name="Pelletier E."/>
            <person name="Niang G."/>
            <person name="Scheremetjew M."/>
            <person name="Finn R."/>
            <person name="Kale V."/>
            <person name="Holt S."/>
            <person name="Cochrane G."/>
            <person name="Meng A."/>
            <person name="Brown T."/>
            <person name="Cohen L."/>
        </authorList>
    </citation>
    <scope>NUCLEOTIDE SEQUENCE</scope>
    <source>
        <strain evidence="1">CCMP1594</strain>
    </source>
</reference>
<proteinExistence type="predicted"/>
<gene>
    <name evidence="1" type="ORF">EGYM00163_LOCUS36598</name>
</gene>